<feature type="coiled-coil region" evidence="15">
    <location>
        <begin position="31"/>
        <end position="94"/>
    </location>
</feature>
<dbReference type="HAMAP" id="MF_01398">
    <property type="entry name" value="ATP_synth_b_bprime"/>
    <property type="match status" value="1"/>
</dbReference>
<dbReference type="GeneID" id="90545756"/>
<dbReference type="eggNOG" id="COG0711">
    <property type="taxonomic scope" value="Bacteria"/>
</dbReference>
<dbReference type="NCBIfam" id="TIGR01144">
    <property type="entry name" value="ATP_synt_b"/>
    <property type="match status" value="1"/>
</dbReference>
<keyword evidence="3 13" id="KW-1003">Cell membrane</keyword>
<evidence type="ECO:0000256" key="11">
    <source>
        <dbReference type="ARBA" id="ARBA00025198"/>
    </source>
</evidence>
<evidence type="ECO:0000256" key="13">
    <source>
        <dbReference type="HAMAP-Rule" id="MF_01398"/>
    </source>
</evidence>
<protein>
    <recommendedName>
        <fullName evidence="13">ATP synthase subunit b</fullName>
    </recommendedName>
    <alternativeName>
        <fullName evidence="13">ATP synthase F(0) sector subunit b</fullName>
    </alternativeName>
    <alternativeName>
        <fullName evidence="13">ATPase subunit I</fullName>
    </alternativeName>
    <alternativeName>
        <fullName evidence="13">F-type ATPase subunit b</fullName>
        <shortName evidence="13">F-ATPase subunit b</shortName>
    </alternativeName>
</protein>
<evidence type="ECO:0000256" key="6">
    <source>
        <dbReference type="ARBA" id="ARBA00022781"/>
    </source>
</evidence>
<comment type="subunit">
    <text evidence="13">F-type ATPases have 2 components, F(1) - the catalytic core - and F(0) - the membrane proton channel. F(1) has five subunits: alpha(3), beta(3), gamma(1), delta(1), epsilon(1). F(0) has three main subunits: a(1), b(2) and c(10-14). The alpha and beta chains form an alternating ring which encloses part of the gamma chain. F(1) is attached to F(0) by a central stalk formed by the gamma and epsilon chains, while a peripheral stalk is formed by the delta and b chains.</text>
</comment>
<feature type="transmembrane region" description="Helical" evidence="13">
    <location>
        <begin position="6"/>
        <end position="22"/>
    </location>
</feature>
<dbReference type="GO" id="GO:0046961">
    <property type="term" value="F:proton-transporting ATPase activity, rotational mechanism"/>
    <property type="evidence" value="ECO:0007669"/>
    <property type="project" value="TreeGrafter"/>
</dbReference>
<evidence type="ECO:0000256" key="7">
    <source>
        <dbReference type="ARBA" id="ARBA00022989"/>
    </source>
</evidence>
<keyword evidence="10 13" id="KW-0066">ATP synthesis</keyword>
<organism evidence="16 17">
    <name type="scientific">Clostridium cadaveris</name>
    <dbReference type="NCBI Taxonomy" id="1529"/>
    <lineage>
        <taxon>Bacteria</taxon>
        <taxon>Bacillati</taxon>
        <taxon>Bacillota</taxon>
        <taxon>Clostridia</taxon>
        <taxon>Eubacteriales</taxon>
        <taxon>Clostridiaceae</taxon>
        <taxon>Clostridium</taxon>
    </lineage>
</organism>
<comment type="subcellular location">
    <subcellularLocation>
        <location evidence="13">Cell membrane</location>
        <topology evidence="13">Single-pass membrane protein</topology>
    </subcellularLocation>
    <subcellularLocation>
        <location evidence="12">Endomembrane system</location>
        <topology evidence="12">Single-pass membrane protein</topology>
    </subcellularLocation>
</comment>
<dbReference type="InterPro" id="IPR050059">
    <property type="entry name" value="ATP_synthase_B_chain"/>
</dbReference>
<evidence type="ECO:0000256" key="1">
    <source>
        <dbReference type="ARBA" id="ARBA00005513"/>
    </source>
</evidence>
<evidence type="ECO:0000313" key="16">
    <source>
        <dbReference type="EMBL" id="SFF78269.1"/>
    </source>
</evidence>
<keyword evidence="4 13" id="KW-0138">CF(0)</keyword>
<gene>
    <name evidence="13" type="primary">atpF</name>
    <name evidence="16" type="ORF">SAMN04487885_11060</name>
</gene>
<evidence type="ECO:0000256" key="2">
    <source>
        <dbReference type="ARBA" id="ARBA00022448"/>
    </source>
</evidence>
<dbReference type="AlphaFoldDB" id="A0A1I2LII5"/>
<dbReference type="PANTHER" id="PTHR33445:SF1">
    <property type="entry name" value="ATP SYNTHASE SUBUNIT B"/>
    <property type="match status" value="1"/>
</dbReference>
<sequence>MGINWSEFTGSLVNFLIIYIILKKVLFDKVNKILDERQKKTEESIEKTKDRLKEAEEIKLKNQEELKNIKSEGKKIVEANKKKANDLYDEIINEAHKEASLIMERANTEIARDKKKAEDEVKTKAIDIAVMLSEKAMQETIDEKKHREIIDDFISKVGI</sequence>
<evidence type="ECO:0000256" key="8">
    <source>
        <dbReference type="ARBA" id="ARBA00023065"/>
    </source>
</evidence>
<evidence type="ECO:0000256" key="4">
    <source>
        <dbReference type="ARBA" id="ARBA00022547"/>
    </source>
</evidence>
<reference evidence="16 17" key="1">
    <citation type="submission" date="2016-10" db="EMBL/GenBank/DDBJ databases">
        <authorList>
            <person name="de Groot N.N."/>
        </authorList>
    </citation>
    <scope>NUCLEOTIDE SEQUENCE [LARGE SCALE GENOMIC DNA]</scope>
    <source>
        <strain evidence="16 17">NLAE-zl-G419</strain>
    </source>
</reference>
<evidence type="ECO:0000256" key="3">
    <source>
        <dbReference type="ARBA" id="ARBA00022475"/>
    </source>
</evidence>
<proteinExistence type="inferred from homology"/>
<dbReference type="GO" id="GO:0012505">
    <property type="term" value="C:endomembrane system"/>
    <property type="evidence" value="ECO:0007669"/>
    <property type="project" value="UniProtKB-SubCell"/>
</dbReference>
<dbReference type="SUPFAM" id="SSF81573">
    <property type="entry name" value="F1F0 ATP synthase subunit B, membrane domain"/>
    <property type="match status" value="1"/>
</dbReference>
<dbReference type="OrthoDB" id="9795863at2"/>
<dbReference type="GO" id="GO:0046933">
    <property type="term" value="F:proton-transporting ATP synthase activity, rotational mechanism"/>
    <property type="evidence" value="ECO:0007669"/>
    <property type="project" value="UniProtKB-UniRule"/>
</dbReference>
<dbReference type="CDD" id="cd06503">
    <property type="entry name" value="ATP-synt_Fo_b"/>
    <property type="match status" value="1"/>
</dbReference>
<dbReference type="InterPro" id="IPR005864">
    <property type="entry name" value="ATP_synth_F0_bsu_bac"/>
</dbReference>
<keyword evidence="6 13" id="KW-0375">Hydrogen ion transport</keyword>
<comment type="function">
    <text evidence="13">Component of the F(0) channel, it forms part of the peripheral stalk, linking F(1) to F(0).</text>
</comment>
<evidence type="ECO:0000256" key="12">
    <source>
        <dbReference type="ARBA" id="ARBA00037847"/>
    </source>
</evidence>
<keyword evidence="2 13" id="KW-0813">Transport</keyword>
<evidence type="ECO:0000256" key="5">
    <source>
        <dbReference type="ARBA" id="ARBA00022692"/>
    </source>
</evidence>
<evidence type="ECO:0000256" key="15">
    <source>
        <dbReference type="SAM" id="Coils"/>
    </source>
</evidence>
<comment type="similarity">
    <text evidence="1 13 14">Belongs to the ATPase B chain family.</text>
</comment>
<dbReference type="Proteomes" id="UP000182135">
    <property type="component" value="Unassembled WGS sequence"/>
</dbReference>
<dbReference type="GO" id="GO:0045259">
    <property type="term" value="C:proton-transporting ATP synthase complex"/>
    <property type="evidence" value="ECO:0007669"/>
    <property type="project" value="UniProtKB-KW"/>
</dbReference>
<dbReference type="Pfam" id="PF00430">
    <property type="entry name" value="ATP-synt_B"/>
    <property type="match status" value="1"/>
</dbReference>
<keyword evidence="7 13" id="KW-1133">Transmembrane helix</keyword>
<dbReference type="EMBL" id="FOOE01000010">
    <property type="protein sequence ID" value="SFF78269.1"/>
    <property type="molecule type" value="Genomic_DNA"/>
</dbReference>
<evidence type="ECO:0000256" key="14">
    <source>
        <dbReference type="RuleBase" id="RU003848"/>
    </source>
</evidence>
<keyword evidence="5 13" id="KW-0812">Transmembrane</keyword>
<dbReference type="InterPro" id="IPR002146">
    <property type="entry name" value="ATP_synth_b/b'su_bac/chlpt"/>
</dbReference>
<dbReference type="PANTHER" id="PTHR33445">
    <property type="entry name" value="ATP SYNTHASE SUBUNIT B', CHLOROPLASTIC"/>
    <property type="match status" value="1"/>
</dbReference>
<comment type="function">
    <text evidence="11 13">F(1)F(0) ATP synthase produces ATP from ADP in the presence of a proton or sodium gradient. F-type ATPases consist of two structural domains, F(1) containing the extramembraneous catalytic core and F(0) containing the membrane proton channel, linked together by a central stalk and a peripheral stalk. During catalysis, ATP synthesis in the catalytic domain of F(1) is coupled via a rotary mechanism of the central stalk subunits to proton translocation.</text>
</comment>
<keyword evidence="8 13" id="KW-0406">Ion transport</keyword>
<name>A0A1I2LII5_9CLOT</name>
<dbReference type="STRING" id="1529.SAMN04487885_11060"/>
<evidence type="ECO:0000256" key="9">
    <source>
        <dbReference type="ARBA" id="ARBA00023136"/>
    </source>
</evidence>
<dbReference type="InterPro" id="IPR028987">
    <property type="entry name" value="ATP_synth_B-like_membr_sf"/>
</dbReference>
<dbReference type="RefSeq" id="WP_027638706.1">
    <property type="nucleotide sequence ID" value="NZ_BAAACD010000033.1"/>
</dbReference>
<dbReference type="Gene3D" id="1.20.5.620">
    <property type="entry name" value="F1F0 ATP synthase subunit B, membrane domain"/>
    <property type="match status" value="1"/>
</dbReference>
<keyword evidence="17" id="KW-1185">Reference proteome</keyword>
<dbReference type="NCBIfam" id="NF009992">
    <property type="entry name" value="PRK13461.1"/>
    <property type="match status" value="1"/>
</dbReference>
<evidence type="ECO:0000313" key="17">
    <source>
        <dbReference type="Proteomes" id="UP000182135"/>
    </source>
</evidence>
<keyword evidence="15" id="KW-0175">Coiled coil</keyword>
<evidence type="ECO:0000256" key="10">
    <source>
        <dbReference type="ARBA" id="ARBA00023310"/>
    </source>
</evidence>
<keyword evidence="9 13" id="KW-0472">Membrane</keyword>
<dbReference type="GO" id="GO:0005886">
    <property type="term" value="C:plasma membrane"/>
    <property type="evidence" value="ECO:0007669"/>
    <property type="project" value="UniProtKB-SubCell"/>
</dbReference>
<accession>A0A1I2LII5</accession>